<evidence type="ECO:0000256" key="11">
    <source>
        <dbReference type="ARBA" id="ARBA00022989"/>
    </source>
</evidence>
<keyword evidence="13 14" id="KW-0472">Membrane</keyword>
<comment type="caution">
    <text evidence="17">The sequence shown here is derived from an EMBL/GenBank/DDBJ whole genome shotgun (WGS) entry which is preliminary data.</text>
</comment>
<dbReference type="InterPro" id="IPR029151">
    <property type="entry name" value="Sensor-like_sf"/>
</dbReference>
<keyword evidence="5" id="KW-0597">Phosphoprotein</keyword>
<dbReference type="Proteomes" id="UP001597221">
    <property type="component" value="Unassembled WGS sequence"/>
</dbReference>
<evidence type="ECO:0000256" key="2">
    <source>
        <dbReference type="ARBA" id="ARBA00004651"/>
    </source>
</evidence>
<dbReference type="InterPro" id="IPR016120">
    <property type="entry name" value="Sig_transdc_His_kin_SpoOB"/>
</dbReference>
<evidence type="ECO:0000313" key="18">
    <source>
        <dbReference type="Proteomes" id="UP001597221"/>
    </source>
</evidence>
<dbReference type="SMART" id="SM00387">
    <property type="entry name" value="HATPase_c"/>
    <property type="match status" value="1"/>
</dbReference>
<proteinExistence type="predicted"/>
<dbReference type="InterPro" id="IPR004358">
    <property type="entry name" value="Sig_transdc_His_kin-like_C"/>
</dbReference>
<reference evidence="18" key="1">
    <citation type="journal article" date="2019" name="Int. J. Syst. Evol. Microbiol.">
        <title>The Global Catalogue of Microorganisms (GCM) 10K type strain sequencing project: providing services to taxonomists for standard genome sequencing and annotation.</title>
        <authorList>
            <consortium name="The Broad Institute Genomics Platform"/>
            <consortium name="The Broad Institute Genome Sequencing Center for Infectious Disease"/>
            <person name="Wu L."/>
            <person name="Ma J."/>
        </authorList>
    </citation>
    <scope>NUCLEOTIDE SEQUENCE [LARGE SCALE GENOMIC DNA]</scope>
    <source>
        <strain evidence="18">CGMCC 1.12376</strain>
    </source>
</reference>
<accession>A0ABW4HX78</accession>
<dbReference type="InterPro" id="IPR039506">
    <property type="entry name" value="SPOB_a"/>
</dbReference>
<evidence type="ECO:0000259" key="15">
    <source>
        <dbReference type="PROSITE" id="PS50109"/>
    </source>
</evidence>
<keyword evidence="18" id="KW-1185">Reference proteome</keyword>
<evidence type="ECO:0000256" key="9">
    <source>
        <dbReference type="ARBA" id="ARBA00022777"/>
    </source>
</evidence>
<dbReference type="InterPro" id="IPR036890">
    <property type="entry name" value="HATPase_C_sf"/>
</dbReference>
<evidence type="ECO:0000256" key="4">
    <source>
        <dbReference type="ARBA" id="ARBA00022475"/>
    </source>
</evidence>
<name>A0ABW4HX78_9BACI</name>
<feature type="domain" description="PAS" evidence="16">
    <location>
        <begin position="183"/>
        <end position="217"/>
    </location>
</feature>
<keyword evidence="8" id="KW-0547">Nucleotide-binding</keyword>
<dbReference type="PANTHER" id="PTHR43547">
    <property type="entry name" value="TWO-COMPONENT HISTIDINE KINASE"/>
    <property type="match status" value="1"/>
</dbReference>
<dbReference type="PANTHER" id="PTHR43547:SF3">
    <property type="entry name" value="SENSOR PROTEIN CITS"/>
    <property type="match status" value="1"/>
</dbReference>
<dbReference type="SUPFAM" id="SSF103190">
    <property type="entry name" value="Sensory domain-like"/>
    <property type="match status" value="1"/>
</dbReference>
<feature type="domain" description="Histidine kinase" evidence="15">
    <location>
        <begin position="297"/>
        <end position="490"/>
    </location>
</feature>
<dbReference type="GO" id="GO:0005524">
    <property type="term" value="F:ATP binding"/>
    <property type="evidence" value="ECO:0007669"/>
    <property type="project" value="UniProtKB-KW"/>
</dbReference>
<dbReference type="Gene3D" id="1.10.287.130">
    <property type="match status" value="1"/>
</dbReference>
<keyword evidence="12" id="KW-0902">Two-component regulatory system</keyword>
<evidence type="ECO:0000256" key="7">
    <source>
        <dbReference type="ARBA" id="ARBA00022692"/>
    </source>
</evidence>
<comment type="catalytic activity">
    <reaction evidence="1">
        <text>ATP + protein L-histidine = ADP + protein N-phospho-L-histidine.</text>
        <dbReference type="EC" id="2.7.13.3"/>
    </reaction>
</comment>
<evidence type="ECO:0000313" key="17">
    <source>
        <dbReference type="EMBL" id="MFD1609940.1"/>
    </source>
</evidence>
<dbReference type="NCBIfam" id="TIGR00229">
    <property type="entry name" value="sensory_box"/>
    <property type="match status" value="1"/>
</dbReference>
<evidence type="ECO:0000256" key="8">
    <source>
        <dbReference type="ARBA" id="ARBA00022741"/>
    </source>
</evidence>
<gene>
    <name evidence="17" type="ORF">ACFSBH_20165</name>
</gene>
<evidence type="ECO:0000256" key="3">
    <source>
        <dbReference type="ARBA" id="ARBA00012438"/>
    </source>
</evidence>
<dbReference type="PRINTS" id="PR00344">
    <property type="entry name" value="BCTRLSENSOR"/>
</dbReference>
<evidence type="ECO:0000256" key="1">
    <source>
        <dbReference type="ARBA" id="ARBA00000085"/>
    </source>
</evidence>
<evidence type="ECO:0000259" key="16">
    <source>
        <dbReference type="PROSITE" id="PS50112"/>
    </source>
</evidence>
<dbReference type="Gene3D" id="3.30.450.20">
    <property type="entry name" value="PAS domain"/>
    <property type="match status" value="2"/>
</dbReference>
<evidence type="ECO:0000256" key="5">
    <source>
        <dbReference type="ARBA" id="ARBA00022553"/>
    </source>
</evidence>
<feature type="transmembrane region" description="Helical" evidence="14">
    <location>
        <begin position="136"/>
        <end position="157"/>
    </location>
</feature>
<dbReference type="PROSITE" id="PS50112">
    <property type="entry name" value="PAS"/>
    <property type="match status" value="1"/>
</dbReference>
<dbReference type="InterPro" id="IPR000014">
    <property type="entry name" value="PAS"/>
</dbReference>
<dbReference type="Pfam" id="PF14689">
    <property type="entry name" value="SPOB_a"/>
    <property type="match status" value="1"/>
</dbReference>
<organism evidence="17 18">
    <name type="scientific">Oceanobacillus luteolus</name>
    <dbReference type="NCBI Taxonomy" id="1274358"/>
    <lineage>
        <taxon>Bacteria</taxon>
        <taxon>Bacillati</taxon>
        <taxon>Bacillota</taxon>
        <taxon>Bacilli</taxon>
        <taxon>Bacillales</taxon>
        <taxon>Bacillaceae</taxon>
        <taxon>Oceanobacillus</taxon>
    </lineage>
</organism>
<dbReference type="EMBL" id="JBHUDE010000165">
    <property type="protein sequence ID" value="MFD1609940.1"/>
    <property type="molecule type" value="Genomic_DNA"/>
</dbReference>
<dbReference type="Pfam" id="PF17203">
    <property type="entry name" value="sCache_3_2"/>
    <property type="match status" value="1"/>
</dbReference>
<dbReference type="InterPro" id="IPR005467">
    <property type="entry name" value="His_kinase_dom"/>
</dbReference>
<dbReference type="EC" id="2.7.13.3" evidence="3"/>
<dbReference type="InterPro" id="IPR003594">
    <property type="entry name" value="HATPase_dom"/>
</dbReference>
<keyword evidence="4" id="KW-1003">Cell membrane</keyword>
<sequence length="499" mass="55105">MDTKDEMGKRALETANIVARLPTVINAFYIENPEVIIQPKAEEIRRQIGAEFIVVGNSESIRYSHSDPSKIGKQMVGGDNDRALINGESYISEATGSLGPSLRGKAPIIGVDGEIIGLVSVGFMMEDIKSIIYNRLLKISIASLGVLLVGIIGGIFLTKNIRKDTMGFEPYEVSDMFRVRDAILSSINEGIIAVDKAGRITLMNNSAKKLTGINSDNDLTIGEVFPDLDRKSIFDSNKQITNSEIVVNNRVVIVNNTPIKKDEQNVGFVISFRDKTEMKELVNTLSEVRKYSEDLRAQTHEYTNKLYVISGLLQLGNYREAIELIQAESKVTENQNKILFEQIKDSTIQAILLGKIGLASENKIELVLDENCYLDNVPKHIQPTQLITVIGNLIDNAIEAVRGTKQGKVIFSATDLGNDLIFEVSNNGEPIPEVVMEKIFKKGFSTKNKEGRGYGLAIVQETMNDLAGDIIVENHPTNGVTFSVFIPKKSNGKGVKYYD</sequence>
<dbReference type="SUPFAM" id="SSF55890">
    <property type="entry name" value="Sporulation response regulatory protein Spo0B"/>
    <property type="match status" value="1"/>
</dbReference>
<dbReference type="PROSITE" id="PS50109">
    <property type="entry name" value="HIS_KIN"/>
    <property type="match status" value="1"/>
</dbReference>
<evidence type="ECO:0000256" key="14">
    <source>
        <dbReference type="SAM" id="Phobius"/>
    </source>
</evidence>
<dbReference type="Gene3D" id="3.30.565.10">
    <property type="entry name" value="Histidine kinase-like ATPase, C-terminal domain"/>
    <property type="match status" value="1"/>
</dbReference>
<dbReference type="InterPro" id="IPR013767">
    <property type="entry name" value="PAS_fold"/>
</dbReference>
<dbReference type="SUPFAM" id="SSF55874">
    <property type="entry name" value="ATPase domain of HSP90 chaperone/DNA topoisomerase II/histidine kinase"/>
    <property type="match status" value="1"/>
</dbReference>
<evidence type="ECO:0000256" key="6">
    <source>
        <dbReference type="ARBA" id="ARBA00022679"/>
    </source>
</evidence>
<keyword evidence="9" id="KW-0418">Kinase</keyword>
<dbReference type="InterPro" id="IPR035965">
    <property type="entry name" value="PAS-like_dom_sf"/>
</dbReference>
<keyword evidence="10 17" id="KW-0067">ATP-binding</keyword>
<evidence type="ECO:0000256" key="10">
    <source>
        <dbReference type="ARBA" id="ARBA00022840"/>
    </source>
</evidence>
<protein>
    <recommendedName>
        <fullName evidence="3">histidine kinase</fullName>
        <ecNumber evidence="3">2.7.13.3</ecNumber>
    </recommendedName>
</protein>
<comment type="subcellular location">
    <subcellularLocation>
        <location evidence="2">Cell membrane</location>
        <topology evidence="2">Multi-pass membrane protein</topology>
    </subcellularLocation>
</comment>
<keyword evidence="6" id="KW-0808">Transferase</keyword>
<dbReference type="SUPFAM" id="SSF55785">
    <property type="entry name" value="PYP-like sensor domain (PAS domain)"/>
    <property type="match status" value="1"/>
</dbReference>
<keyword evidence="7 14" id="KW-0812">Transmembrane</keyword>
<dbReference type="Pfam" id="PF00989">
    <property type="entry name" value="PAS"/>
    <property type="match status" value="1"/>
</dbReference>
<evidence type="ECO:0000256" key="13">
    <source>
        <dbReference type="ARBA" id="ARBA00023136"/>
    </source>
</evidence>
<dbReference type="Pfam" id="PF02518">
    <property type="entry name" value="HATPase_c"/>
    <property type="match status" value="1"/>
</dbReference>
<evidence type="ECO:0000256" key="12">
    <source>
        <dbReference type="ARBA" id="ARBA00023012"/>
    </source>
</evidence>
<dbReference type="InterPro" id="IPR033463">
    <property type="entry name" value="sCache_3"/>
</dbReference>
<keyword evidence="11 14" id="KW-1133">Transmembrane helix</keyword>